<evidence type="ECO:0000313" key="3">
    <source>
        <dbReference type="RefSeq" id="XP_026688427.1"/>
    </source>
</evidence>
<feature type="compositionally biased region" description="Polar residues" evidence="1">
    <location>
        <begin position="85"/>
        <end position="100"/>
    </location>
</feature>
<organism evidence="2 3">
    <name type="scientific">Diaphorina citri</name>
    <name type="common">Asian citrus psyllid</name>
    <dbReference type="NCBI Taxonomy" id="121845"/>
    <lineage>
        <taxon>Eukaryota</taxon>
        <taxon>Metazoa</taxon>
        <taxon>Ecdysozoa</taxon>
        <taxon>Arthropoda</taxon>
        <taxon>Hexapoda</taxon>
        <taxon>Insecta</taxon>
        <taxon>Pterygota</taxon>
        <taxon>Neoptera</taxon>
        <taxon>Paraneoptera</taxon>
        <taxon>Hemiptera</taxon>
        <taxon>Sternorrhyncha</taxon>
        <taxon>Psylloidea</taxon>
        <taxon>Psyllidae</taxon>
        <taxon>Diaphorininae</taxon>
        <taxon>Diaphorina</taxon>
    </lineage>
</organism>
<dbReference type="SUPFAM" id="SSF52266">
    <property type="entry name" value="SGNH hydrolase"/>
    <property type="match status" value="1"/>
</dbReference>
<feature type="region of interest" description="Disordered" evidence="1">
    <location>
        <begin position="213"/>
        <end position="233"/>
    </location>
</feature>
<sequence>MKRKNFLIETKNNKQTVICDNEEYVFKIPQKDQTLLFKCVHPTCSATLKLSKNKSQIVGGTTTHARHITSSSPASSNSILKSSNQKKIPSSKPAHQTSPLTQPPPKSLQLTMNDTPKGKNDNFNDTSNLSVSAVCGNVQTTPSSIPMSPSARDVIFLKEVNFQLLRRIKSLEDELRSVKLNNTVFAPSTQQRSSMIVQDHLESTFSITAGIPSPSPCPPSSSQRQITPSTPITASQPVHIKPRLLICGDSFARDCGWILQQLLPEYKVQCHSLPGAPLSVTLWDVNTLARTFTKKDVVFILSGSNDVPDLTPGIIERGFQKLEDVARRTNLVWSSVPYKFDDPKDNANIFASNQFIFNQCLKFKSFYFECNFFLSRRMFTRHGFHLNSSGKQLFCKNLSNSLLSLVPYTYGFLLSRNVPNVCLTDDTCNNETLANISPPTLVPADYYSLTTLSDSTFGISVRREESQFFLE</sequence>
<keyword evidence="2" id="KW-1185">Reference proteome</keyword>
<evidence type="ECO:0000313" key="2">
    <source>
        <dbReference type="Proteomes" id="UP000079169"/>
    </source>
</evidence>
<dbReference type="Proteomes" id="UP000079169">
    <property type="component" value="Unplaced"/>
</dbReference>
<dbReference type="Gene3D" id="3.40.50.1110">
    <property type="entry name" value="SGNH hydrolase"/>
    <property type="match status" value="1"/>
</dbReference>
<evidence type="ECO:0000256" key="1">
    <source>
        <dbReference type="SAM" id="MobiDB-lite"/>
    </source>
</evidence>
<gene>
    <name evidence="3" type="primary">LOC113472836</name>
</gene>
<protein>
    <submittedName>
        <fullName evidence="3">Uncharacterized protein LOC113472836</fullName>
    </submittedName>
</protein>
<proteinExistence type="predicted"/>
<feature type="region of interest" description="Disordered" evidence="1">
    <location>
        <begin position="61"/>
        <end position="126"/>
    </location>
</feature>
<dbReference type="KEGG" id="dci:113472836"/>
<reference evidence="3" key="1">
    <citation type="submission" date="2025-08" db="UniProtKB">
        <authorList>
            <consortium name="RefSeq"/>
        </authorList>
    </citation>
    <scope>IDENTIFICATION</scope>
</reference>
<feature type="compositionally biased region" description="Polar residues" evidence="1">
    <location>
        <begin position="223"/>
        <end position="233"/>
    </location>
</feature>
<name>A0A3Q0JJ68_DIACI</name>
<accession>A0A3Q0JJ68</accession>
<dbReference type="GeneID" id="113472836"/>
<dbReference type="InterPro" id="IPR036514">
    <property type="entry name" value="SGNH_hydro_sf"/>
</dbReference>
<dbReference type="PaxDb" id="121845-A0A3Q0JJ68"/>
<dbReference type="RefSeq" id="XP_026688427.1">
    <property type="nucleotide sequence ID" value="XM_026832626.1"/>
</dbReference>
<feature type="compositionally biased region" description="Low complexity" evidence="1">
    <location>
        <begin position="70"/>
        <end position="83"/>
    </location>
</feature>
<dbReference type="AlphaFoldDB" id="A0A3Q0JJ68"/>